<sequence length="294" mass="32363">MRVLILGCGYTGTTLAQWLRQQGIPVAVTNRLGQLPPELGDLEIPCYPLDVQANGQVTSLDPKVFDSITHVLSSIPPLRSGQDLVLDQLLLVLQGLDLAWFGYLSTTGVYGDCQGAWVEETRPVNPQNARSSHRVQAEVGFLESGLPAHIFRLSGIYGPGPGRNIFERLRSGKAQHIIRPGHVFSRVHVADIVQTLWCSMTKPRPGEIYNVADDLPTESSNLILQACSLMGIEPPPAILWEEANLSPMAASFWQESRRVSNFKIKSQLGVELFFPTYKEGLVSIYNAYPTGKAI</sequence>
<dbReference type="GO" id="GO:0033711">
    <property type="term" value="F:4-phosphoerythronate dehydrogenase activity"/>
    <property type="evidence" value="ECO:0007669"/>
    <property type="project" value="UniProtKB-EC"/>
</dbReference>
<feature type="domain" description="NAD-dependent epimerase/dehydratase" evidence="2">
    <location>
        <begin position="3"/>
        <end position="212"/>
    </location>
</feature>
<reference evidence="4" key="1">
    <citation type="submission" date="2023-07" db="EMBL/GenBank/DDBJ databases">
        <authorList>
            <person name="Luz R."/>
            <person name="Cordeiro R."/>
            <person name="Fonseca A."/>
            <person name="Goncalves V."/>
        </authorList>
    </citation>
    <scope>NUCLEOTIDE SEQUENCE [LARGE SCALE GENOMIC DNA]</scope>
    <source>
        <strain evidence="4">BACA0444</strain>
    </source>
</reference>
<organism evidence="3 4">
    <name type="scientific">Pseudocalidococcus azoricus BACA0444</name>
    <dbReference type="NCBI Taxonomy" id="2918990"/>
    <lineage>
        <taxon>Bacteria</taxon>
        <taxon>Bacillati</taxon>
        <taxon>Cyanobacteriota</taxon>
        <taxon>Cyanophyceae</taxon>
        <taxon>Acaryochloridales</taxon>
        <taxon>Thermosynechococcaceae</taxon>
        <taxon>Pseudocalidococcus</taxon>
        <taxon>Pseudocalidococcus azoricus</taxon>
    </lineage>
</organism>
<dbReference type="SUPFAM" id="SSF51735">
    <property type="entry name" value="NAD(P)-binding Rossmann-fold domains"/>
    <property type="match status" value="1"/>
</dbReference>
<proteinExistence type="predicted"/>
<evidence type="ECO:0000313" key="4">
    <source>
        <dbReference type="Proteomes" id="UP001268256"/>
    </source>
</evidence>
<dbReference type="Pfam" id="PF01370">
    <property type="entry name" value="Epimerase"/>
    <property type="match status" value="1"/>
</dbReference>
<dbReference type="InterPro" id="IPR036291">
    <property type="entry name" value="NAD(P)-bd_dom_sf"/>
</dbReference>
<keyword evidence="4" id="KW-1185">Reference proteome</keyword>
<protein>
    <submittedName>
        <fullName evidence="3">SDR family oxidoreductase</fullName>
        <ecNumber evidence="3">1.1.1.290</ecNumber>
    </submittedName>
</protein>
<dbReference type="Gene3D" id="3.40.50.720">
    <property type="entry name" value="NAD(P)-binding Rossmann-like Domain"/>
    <property type="match status" value="1"/>
</dbReference>
<comment type="caution">
    <text evidence="3">The sequence shown here is derived from an EMBL/GenBank/DDBJ whole genome shotgun (WGS) entry which is preliminary data.</text>
</comment>
<keyword evidence="1" id="KW-0520">NAD</keyword>
<dbReference type="CDD" id="cd05266">
    <property type="entry name" value="SDR_a4"/>
    <property type="match status" value="1"/>
</dbReference>
<dbReference type="EC" id="1.1.1.290" evidence="3"/>
<evidence type="ECO:0000259" key="2">
    <source>
        <dbReference type="Pfam" id="PF01370"/>
    </source>
</evidence>
<evidence type="ECO:0000313" key="3">
    <source>
        <dbReference type="EMBL" id="MDS3861847.1"/>
    </source>
</evidence>
<dbReference type="Proteomes" id="UP001268256">
    <property type="component" value="Unassembled WGS sequence"/>
</dbReference>
<name>A0AAE4FUK7_9CYAN</name>
<dbReference type="InterPro" id="IPR001509">
    <property type="entry name" value="Epimerase_deHydtase"/>
</dbReference>
<accession>A0AAE4FUK7</accession>
<dbReference type="PANTHER" id="PTHR43574">
    <property type="entry name" value="EPIMERASE-RELATED"/>
    <property type="match status" value="1"/>
</dbReference>
<keyword evidence="3" id="KW-0560">Oxidoreductase</keyword>
<evidence type="ECO:0000256" key="1">
    <source>
        <dbReference type="ARBA" id="ARBA00023027"/>
    </source>
</evidence>
<dbReference type="AlphaFoldDB" id="A0AAE4FUK7"/>
<gene>
    <name evidence="3" type="ORF">RIF25_13640</name>
</gene>
<dbReference type="RefSeq" id="WP_322879073.1">
    <property type="nucleotide sequence ID" value="NZ_JAVMIP010000017.1"/>
</dbReference>
<dbReference type="EMBL" id="JAVMIP010000017">
    <property type="protein sequence ID" value="MDS3861847.1"/>
    <property type="molecule type" value="Genomic_DNA"/>
</dbReference>